<accession>A0A2P2INZ9</accession>
<sequence length="132" mass="14643">MAATTLTYTAQTISWEGKYGSLTLKLGPLRSEPRLKRLAKISGGTAFSSSPAPTSFGEPRYKLAQACFHSLSGSICLYEWFPPTASPSYEKGSDTHPYFYFYMFLQPDFHVTLESITLELAFLGHVCVGEKL</sequence>
<dbReference type="EMBL" id="GGEC01002443">
    <property type="protein sequence ID" value="MBW82926.1"/>
    <property type="molecule type" value="Transcribed_RNA"/>
</dbReference>
<name>A0A2P2INZ9_RHIMU</name>
<organism evidence="1">
    <name type="scientific">Rhizophora mucronata</name>
    <name type="common">Asiatic mangrove</name>
    <dbReference type="NCBI Taxonomy" id="61149"/>
    <lineage>
        <taxon>Eukaryota</taxon>
        <taxon>Viridiplantae</taxon>
        <taxon>Streptophyta</taxon>
        <taxon>Embryophyta</taxon>
        <taxon>Tracheophyta</taxon>
        <taxon>Spermatophyta</taxon>
        <taxon>Magnoliopsida</taxon>
        <taxon>eudicotyledons</taxon>
        <taxon>Gunneridae</taxon>
        <taxon>Pentapetalae</taxon>
        <taxon>rosids</taxon>
        <taxon>fabids</taxon>
        <taxon>Malpighiales</taxon>
        <taxon>Rhizophoraceae</taxon>
        <taxon>Rhizophora</taxon>
    </lineage>
</organism>
<reference evidence="1" key="1">
    <citation type="submission" date="2018-02" db="EMBL/GenBank/DDBJ databases">
        <title>Rhizophora mucronata_Transcriptome.</title>
        <authorList>
            <person name="Meera S.P."/>
            <person name="Sreeshan A."/>
            <person name="Augustine A."/>
        </authorList>
    </citation>
    <scope>NUCLEOTIDE SEQUENCE</scope>
    <source>
        <tissue evidence="1">Leaf</tissue>
    </source>
</reference>
<protein>
    <submittedName>
        <fullName evidence="1">Uncharacterized protein</fullName>
    </submittedName>
</protein>
<dbReference type="AlphaFoldDB" id="A0A2P2INZ9"/>
<evidence type="ECO:0000313" key="1">
    <source>
        <dbReference type="EMBL" id="MBW82926.1"/>
    </source>
</evidence>
<proteinExistence type="predicted"/>